<dbReference type="RefSeq" id="WP_155448311.1">
    <property type="nucleotide sequence ID" value="NZ_WNKT01000001.1"/>
</dbReference>
<reference evidence="4 5" key="1">
    <citation type="submission" date="2019-11" db="EMBL/GenBank/DDBJ databases">
        <title>Whole-genome sequence of the anaerobic purple sulfur bacterium Allochromatium palmeri DSM 15591.</title>
        <authorList>
            <person name="Kyndt J.A."/>
            <person name="Meyer T.E."/>
        </authorList>
    </citation>
    <scope>NUCLEOTIDE SEQUENCE [LARGE SCALE GENOMIC DNA]</scope>
    <source>
        <strain evidence="4 5">DSM 15591</strain>
    </source>
</reference>
<keyword evidence="4" id="KW-0808">Transferase</keyword>
<evidence type="ECO:0000256" key="1">
    <source>
        <dbReference type="SAM" id="MobiDB-lite"/>
    </source>
</evidence>
<gene>
    <name evidence="4" type="ORF">GJ668_00500</name>
</gene>
<feature type="compositionally biased region" description="Basic and acidic residues" evidence="1">
    <location>
        <begin position="392"/>
        <end position="407"/>
    </location>
</feature>
<dbReference type="PANTHER" id="PTHR12526:SF627">
    <property type="entry name" value="D-RHAMNOSYLTRANSFERASE WBPZ"/>
    <property type="match status" value="1"/>
</dbReference>
<comment type="caution">
    <text evidence="4">The sequence shown here is derived from an EMBL/GenBank/DDBJ whole genome shotgun (WGS) entry which is preliminary data.</text>
</comment>
<feature type="domain" description="Glycosyl transferase family 1" evidence="2">
    <location>
        <begin position="210"/>
        <end position="369"/>
    </location>
</feature>
<dbReference type="Proteomes" id="UP000434044">
    <property type="component" value="Unassembled WGS sequence"/>
</dbReference>
<dbReference type="SUPFAM" id="SSF53756">
    <property type="entry name" value="UDP-Glycosyltransferase/glycogen phosphorylase"/>
    <property type="match status" value="1"/>
</dbReference>
<dbReference type="GO" id="GO:1901135">
    <property type="term" value="P:carbohydrate derivative metabolic process"/>
    <property type="evidence" value="ECO:0007669"/>
    <property type="project" value="UniProtKB-ARBA"/>
</dbReference>
<dbReference type="OrthoDB" id="6194329at2"/>
<dbReference type="PANTHER" id="PTHR12526">
    <property type="entry name" value="GLYCOSYLTRANSFERASE"/>
    <property type="match status" value="1"/>
</dbReference>
<evidence type="ECO:0000259" key="2">
    <source>
        <dbReference type="Pfam" id="PF00534"/>
    </source>
</evidence>
<keyword evidence="5" id="KW-1185">Reference proteome</keyword>
<organism evidence="4 5">
    <name type="scientific">Allochromatium palmeri</name>
    <dbReference type="NCBI Taxonomy" id="231048"/>
    <lineage>
        <taxon>Bacteria</taxon>
        <taxon>Pseudomonadati</taxon>
        <taxon>Pseudomonadota</taxon>
        <taxon>Gammaproteobacteria</taxon>
        <taxon>Chromatiales</taxon>
        <taxon>Chromatiaceae</taxon>
        <taxon>Allochromatium</taxon>
    </lineage>
</organism>
<proteinExistence type="predicted"/>
<dbReference type="Pfam" id="PF00534">
    <property type="entry name" value="Glycos_transf_1"/>
    <property type="match status" value="1"/>
</dbReference>
<dbReference type="Gene3D" id="3.40.50.2000">
    <property type="entry name" value="Glycogen Phosphorylase B"/>
    <property type="match status" value="2"/>
</dbReference>
<dbReference type="EMBL" id="WNKT01000001">
    <property type="protein sequence ID" value="MTW19568.1"/>
    <property type="molecule type" value="Genomic_DNA"/>
</dbReference>
<name>A0A6N8E8C1_9GAMM</name>
<evidence type="ECO:0000259" key="3">
    <source>
        <dbReference type="Pfam" id="PF13579"/>
    </source>
</evidence>
<feature type="region of interest" description="Disordered" evidence="1">
    <location>
        <begin position="392"/>
        <end position="415"/>
    </location>
</feature>
<accession>A0A6N8E8C1</accession>
<dbReference type="AlphaFoldDB" id="A0A6N8E8C1"/>
<dbReference type="InterPro" id="IPR001296">
    <property type="entry name" value="Glyco_trans_1"/>
</dbReference>
<protein>
    <submittedName>
        <fullName evidence="4">Glycosyltransferase</fullName>
    </submittedName>
</protein>
<dbReference type="Pfam" id="PF13579">
    <property type="entry name" value="Glyco_trans_4_4"/>
    <property type="match status" value="1"/>
</dbReference>
<dbReference type="InterPro" id="IPR028098">
    <property type="entry name" value="Glyco_trans_4-like_N"/>
</dbReference>
<feature type="domain" description="Glycosyltransferase subfamily 4-like N-terminal" evidence="3">
    <location>
        <begin position="15"/>
        <end position="181"/>
    </location>
</feature>
<evidence type="ECO:0000313" key="5">
    <source>
        <dbReference type="Proteomes" id="UP000434044"/>
    </source>
</evidence>
<dbReference type="GO" id="GO:0016757">
    <property type="term" value="F:glycosyltransferase activity"/>
    <property type="evidence" value="ECO:0007669"/>
    <property type="project" value="InterPro"/>
</dbReference>
<sequence>MRVLHIGKYFPPFAGGMEHFLADLLPALNAQGVEAAALVHHERSGWRGARPTAPDDPPVYRAPTYGRLLYAPISPAFPRWIDRLIGEFKPDLLHLHLPNTSAFWALALPAARRLPWVVHWHSDVVASTLDRRLSLAYGLYRPFEQRLLARAQQIIATSPPYLESSPALAPWRERCVVIPLGLDPARIPDPDATSRAQAEALWKAVTPSQGHARRPWRILAIGRLTYYKGHEVLIRAAVELPEAGVLIVGAGDLADSLRGSIDALGLTGRVRLAGHQPGPVLNALLASCDLLCLPSIERTEAFGLVQLEAMRFGKPVVVSDIPGSGTGWVVHQAGNGLTVPPGDPGALATAIDGLRRDPEQAQRLGQTGARALETRFSIARIAEQIAQLYTEHDPRHLNPRSPQDRHSATLSGEGR</sequence>
<evidence type="ECO:0000313" key="4">
    <source>
        <dbReference type="EMBL" id="MTW19568.1"/>
    </source>
</evidence>